<evidence type="ECO:0000313" key="2">
    <source>
        <dbReference type="Proteomes" id="UP001346559"/>
    </source>
</evidence>
<dbReference type="EMBL" id="OR769218">
    <property type="protein sequence ID" value="WQJ54203.1"/>
    <property type="molecule type" value="Genomic_DNA"/>
</dbReference>
<name>A0ABZ0Z4T7_9CAUD</name>
<accession>A0ABZ0Z4T7</accession>
<sequence>MYIVEFDRFGFMRLNKQCKQLLNDNILYGKNEITLEI</sequence>
<organism evidence="1 2">
    <name type="scientific">phage Lak_Megaphage_RVC_AP1_GC26</name>
    <dbReference type="NCBI Taxonomy" id="3109224"/>
    <lineage>
        <taxon>Viruses</taxon>
        <taxon>Duplodnaviria</taxon>
        <taxon>Heunggongvirae</taxon>
        <taxon>Uroviricota</taxon>
        <taxon>Caudoviricetes</taxon>
        <taxon>Caudoviricetes code 15 clade</taxon>
    </lineage>
</organism>
<evidence type="ECO:0000313" key="1">
    <source>
        <dbReference type="EMBL" id="WQJ54203.1"/>
    </source>
</evidence>
<keyword evidence="2" id="KW-1185">Reference proteome</keyword>
<reference evidence="1 2" key="1">
    <citation type="submission" date="2023-11" db="EMBL/GenBank/DDBJ databases">
        <authorList>
            <person name="Cook R."/>
            <person name="Crisci M."/>
            <person name="Pye H."/>
            <person name="Adriaenssens E."/>
            <person name="Santini J."/>
        </authorList>
    </citation>
    <scope>NUCLEOTIDE SEQUENCE [LARGE SCALE GENOMIC DNA]</scope>
    <source>
        <strain evidence="1">Lak_Megaphage_RVC_AP1_GC26</strain>
    </source>
</reference>
<dbReference type="Proteomes" id="UP001346559">
    <property type="component" value="Segment"/>
</dbReference>
<proteinExistence type="predicted"/>
<protein>
    <submittedName>
        <fullName evidence="1">Uncharacterized protein</fullName>
    </submittedName>
</protein>